<feature type="domain" description="PurM-like C-terminal" evidence="7">
    <location>
        <begin position="106"/>
        <end position="281"/>
    </location>
</feature>
<dbReference type="InterPro" id="IPR036676">
    <property type="entry name" value="PurM-like_C_sf"/>
</dbReference>
<organism evidence="8 9">
    <name type="scientific">Alkaliphilus peptidifermentans DSM 18978</name>
    <dbReference type="NCBI Taxonomy" id="1120976"/>
    <lineage>
        <taxon>Bacteria</taxon>
        <taxon>Bacillati</taxon>
        <taxon>Bacillota</taxon>
        <taxon>Clostridia</taxon>
        <taxon>Peptostreptococcales</taxon>
        <taxon>Natronincolaceae</taxon>
        <taxon>Alkaliphilus</taxon>
    </lineage>
</organism>
<dbReference type="GO" id="GO:0005737">
    <property type="term" value="C:cytoplasm"/>
    <property type="evidence" value="ECO:0007669"/>
    <property type="project" value="TreeGrafter"/>
</dbReference>
<keyword evidence="5" id="KW-0711">Selenium</keyword>
<sequence length="286" mass="30779">MIQTLDFFTPVVDDPYTYGQIAAANALSDVYAMGGEPLTAMNIVCFPSCLSIETMREILRGGADKVKEAGAILAGGHSVEDDEPKYGLSITGTVHPEKVWANGNAKVGDVLILTKPIGLGILNTAIKADISTQEQYDDAVKTMIALNKYSKRAVEGLRVSACTDITGFGFLGHTYEVAKASNVSIEIFSDEIPILEGAKELAGMGIIPAGMYSNKKYLDGKVSYVNRIEEVIDDILYDPQTSGGLLVAINPLDLERALKALEKYSINPYAVVGTVVDKGEYPIYIK</sequence>
<dbReference type="PIRSF" id="PIRSF036407">
    <property type="entry name" value="Selenphspht_syn"/>
    <property type="match status" value="1"/>
</dbReference>
<dbReference type="Pfam" id="PF00586">
    <property type="entry name" value="AIRS"/>
    <property type="match status" value="1"/>
</dbReference>
<keyword evidence="3" id="KW-0418">Kinase</keyword>
<proteinExistence type="predicted"/>
<dbReference type="EMBL" id="FMUS01000018">
    <property type="protein sequence ID" value="SCY83944.1"/>
    <property type="molecule type" value="Genomic_DNA"/>
</dbReference>
<dbReference type="GO" id="GO:0004756">
    <property type="term" value="F:selenide, water dikinase activity"/>
    <property type="evidence" value="ECO:0007669"/>
    <property type="project" value="TreeGrafter"/>
</dbReference>
<evidence type="ECO:0000313" key="9">
    <source>
        <dbReference type="Proteomes" id="UP000198636"/>
    </source>
</evidence>
<dbReference type="STRING" id="1120976.SAMN03080606_02677"/>
<dbReference type="InterPro" id="IPR036921">
    <property type="entry name" value="PurM-like_N_sf"/>
</dbReference>
<accession>A0A1G5J6W6</accession>
<dbReference type="SUPFAM" id="SSF55326">
    <property type="entry name" value="PurM N-terminal domain-like"/>
    <property type="match status" value="1"/>
</dbReference>
<keyword evidence="4" id="KW-0067">ATP-binding</keyword>
<evidence type="ECO:0000313" key="8">
    <source>
        <dbReference type="EMBL" id="SCY83944.1"/>
    </source>
</evidence>
<evidence type="ECO:0000256" key="3">
    <source>
        <dbReference type="ARBA" id="ARBA00022777"/>
    </source>
</evidence>
<dbReference type="AlphaFoldDB" id="A0A1G5J6W6"/>
<dbReference type="Gene3D" id="3.30.1330.10">
    <property type="entry name" value="PurM-like, N-terminal domain"/>
    <property type="match status" value="1"/>
</dbReference>
<dbReference type="GO" id="GO:0016260">
    <property type="term" value="P:selenocysteine biosynthetic process"/>
    <property type="evidence" value="ECO:0007669"/>
    <property type="project" value="TreeGrafter"/>
</dbReference>
<dbReference type="Pfam" id="PF02769">
    <property type="entry name" value="AIRS_C"/>
    <property type="match status" value="1"/>
</dbReference>
<dbReference type="Proteomes" id="UP000198636">
    <property type="component" value="Unassembled WGS sequence"/>
</dbReference>
<evidence type="ECO:0000256" key="4">
    <source>
        <dbReference type="ARBA" id="ARBA00022840"/>
    </source>
</evidence>
<keyword evidence="1" id="KW-0808">Transferase</keyword>
<keyword evidence="2" id="KW-0547">Nucleotide-binding</keyword>
<dbReference type="PANTHER" id="PTHR10256:SF0">
    <property type="entry name" value="INACTIVE SELENIDE, WATER DIKINASE-LIKE PROTEIN-RELATED"/>
    <property type="match status" value="1"/>
</dbReference>
<protein>
    <submittedName>
        <fullName evidence="8">Selenophosphate synthase</fullName>
    </submittedName>
</protein>
<gene>
    <name evidence="8" type="ORF">SAMN03080606_02677</name>
</gene>
<dbReference type="GO" id="GO:0005524">
    <property type="term" value="F:ATP binding"/>
    <property type="evidence" value="ECO:0007669"/>
    <property type="project" value="UniProtKB-KW"/>
</dbReference>
<name>A0A1G5J6W6_9FIRM</name>
<feature type="domain" description="PurM-like N-terminal" evidence="6">
    <location>
        <begin position="2"/>
        <end position="94"/>
    </location>
</feature>
<dbReference type="PANTHER" id="PTHR10256">
    <property type="entry name" value="SELENIDE, WATER DIKINASE"/>
    <property type="match status" value="1"/>
</dbReference>
<evidence type="ECO:0000259" key="7">
    <source>
        <dbReference type="Pfam" id="PF02769"/>
    </source>
</evidence>
<evidence type="ECO:0000259" key="6">
    <source>
        <dbReference type="Pfam" id="PF00586"/>
    </source>
</evidence>
<dbReference type="Gene3D" id="3.90.650.10">
    <property type="entry name" value="PurM-like C-terminal domain"/>
    <property type="match status" value="1"/>
</dbReference>
<dbReference type="CDD" id="cd02195">
    <property type="entry name" value="SelD"/>
    <property type="match status" value="1"/>
</dbReference>
<reference evidence="8 9" key="1">
    <citation type="submission" date="2016-10" db="EMBL/GenBank/DDBJ databases">
        <authorList>
            <person name="de Groot N.N."/>
        </authorList>
    </citation>
    <scope>NUCLEOTIDE SEQUENCE [LARGE SCALE GENOMIC DNA]</scope>
    <source>
        <strain evidence="8 9">DSM 18978</strain>
    </source>
</reference>
<evidence type="ECO:0000256" key="2">
    <source>
        <dbReference type="ARBA" id="ARBA00022741"/>
    </source>
</evidence>
<evidence type="ECO:0000256" key="5">
    <source>
        <dbReference type="ARBA" id="ARBA00023266"/>
    </source>
</evidence>
<keyword evidence="9" id="KW-1185">Reference proteome</keyword>
<dbReference type="InterPro" id="IPR010918">
    <property type="entry name" value="PurM-like_C_dom"/>
</dbReference>
<dbReference type="SUPFAM" id="SSF56042">
    <property type="entry name" value="PurM C-terminal domain-like"/>
    <property type="match status" value="1"/>
</dbReference>
<dbReference type="InterPro" id="IPR004536">
    <property type="entry name" value="SPS/SelD"/>
</dbReference>
<dbReference type="InterPro" id="IPR016188">
    <property type="entry name" value="PurM-like_N"/>
</dbReference>
<dbReference type="NCBIfam" id="TIGR00476">
    <property type="entry name" value="selD"/>
    <property type="match status" value="1"/>
</dbReference>
<evidence type="ECO:0000256" key="1">
    <source>
        <dbReference type="ARBA" id="ARBA00022679"/>
    </source>
</evidence>